<reference evidence="3" key="1">
    <citation type="journal article" date="2010" name="Genome Biol.">
        <title>Genome sequence of the necrotrophic plant pathogen Pythium ultimum reveals original pathogenicity mechanisms and effector repertoire.</title>
        <authorList>
            <person name="Levesque C.A."/>
            <person name="Brouwer H."/>
            <person name="Cano L."/>
            <person name="Hamilton J.P."/>
            <person name="Holt C."/>
            <person name="Huitema E."/>
            <person name="Raffaele S."/>
            <person name="Robideau G.P."/>
            <person name="Thines M."/>
            <person name="Win J."/>
            <person name="Zerillo M.M."/>
            <person name="Beakes G.W."/>
            <person name="Boore J.L."/>
            <person name="Busam D."/>
            <person name="Dumas B."/>
            <person name="Ferriera S."/>
            <person name="Fuerstenberg S.I."/>
            <person name="Gachon C.M."/>
            <person name="Gaulin E."/>
            <person name="Govers F."/>
            <person name="Grenville-Briggs L."/>
            <person name="Horner N."/>
            <person name="Hostetler J."/>
            <person name="Jiang R.H."/>
            <person name="Johnson J."/>
            <person name="Krajaejun T."/>
            <person name="Lin H."/>
            <person name="Meijer H.J."/>
            <person name="Moore B."/>
            <person name="Morris P."/>
            <person name="Phuntmart V."/>
            <person name="Puiu D."/>
            <person name="Shetty J."/>
            <person name="Stajich J.E."/>
            <person name="Tripathy S."/>
            <person name="Wawra S."/>
            <person name="van West P."/>
            <person name="Whitty B.R."/>
            <person name="Coutinho P.M."/>
            <person name="Henrissat B."/>
            <person name="Martin F."/>
            <person name="Thomas P.D."/>
            <person name="Tyler B.M."/>
            <person name="De Vries R.P."/>
            <person name="Kamoun S."/>
            <person name="Yandell M."/>
            <person name="Tisserat N."/>
            <person name="Buell C.R."/>
        </authorList>
    </citation>
    <scope>NUCLEOTIDE SEQUENCE</scope>
    <source>
        <strain evidence="3">DAOM:BR144</strain>
    </source>
</reference>
<dbReference type="Proteomes" id="UP000019132">
    <property type="component" value="Unassembled WGS sequence"/>
</dbReference>
<accession>K3WR70</accession>
<proteinExistence type="predicted"/>
<dbReference type="eggNOG" id="ENOG502SI9U">
    <property type="taxonomic scope" value="Eukaryota"/>
</dbReference>
<dbReference type="VEuPathDB" id="FungiDB:PYU1_G007448"/>
<dbReference type="HOGENOM" id="CLU_042875_0_0_1"/>
<reference evidence="2" key="3">
    <citation type="submission" date="2015-02" db="UniProtKB">
        <authorList>
            <consortium name="EnsemblProtists"/>
        </authorList>
    </citation>
    <scope>IDENTIFICATION</scope>
    <source>
        <strain evidence="2">DAOM BR144</strain>
    </source>
</reference>
<dbReference type="AlphaFoldDB" id="K3WR70"/>
<keyword evidence="3" id="KW-1185">Reference proteome</keyword>
<dbReference type="EnsemblProtists" id="PYU1_T007464">
    <property type="protein sequence ID" value="PYU1_T007464"/>
    <property type="gene ID" value="PYU1_G007448"/>
</dbReference>
<dbReference type="OMA" id="RRCRISW"/>
<dbReference type="EMBL" id="GL376585">
    <property type="status" value="NOT_ANNOTATED_CDS"/>
    <property type="molecule type" value="Genomic_DNA"/>
</dbReference>
<feature type="region of interest" description="Disordered" evidence="1">
    <location>
        <begin position="399"/>
        <end position="418"/>
    </location>
</feature>
<reference evidence="3" key="2">
    <citation type="submission" date="2010-04" db="EMBL/GenBank/DDBJ databases">
        <authorList>
            <person name="Buell R."/>
            <person name="Hamilton J."/>
            <person name="Hostetler J."/>
        </authorList>
    </citation>
    <scope>NUCLEOTIDE SEQUENCE [LARGE SCALE GENOMIC DNA]</scope>
    <source>
        <strain evidence="3">DAOM:BR144</strain>
    </source>
</reference>
<evidence type="ECO:0000313" key="3">
    <source>
        <dbReference type="Proteomes" id="UP000019132"/>
    </source>
</evidence>
<evidence type="ECO:0000313" key="2">
    <source>
        <dbReference type="EnsemblProtists" id="PYU1_T007464"/>
    </source>
</evidence>
<evidence type="ECO:0000256" key="1">
    <source>
        <dbReference type="SAM" id="MobiDB-lite"/>
    </source>
</evidence>
<dbReference type="InParanoid" id="K3WR70"/>
<protein>
    <submittedName>
        <fullName evidence="2">Uncharacterized protein</fullName>
    </submittedName>
</protein>
<sequence length="496" mass="55873">MEQHHQICGGLTKQNKPCNITWGLDALGYCKYHTPYASQCRGIARSTGRRCRISWNLSIDGYCSRHQYQGAQDARQCIAIAQTTRQRCRISSGIDADGYCVVHRVRDVASPTCQGTLLNSSQQCTNEPKPGYEYCCAVHDPKIDYFPPSMFSSAVLTRELLEDQVVARYHERDLYHGDTLDLRTPGLIEMDHILEKQCFSYAFQFLNFRDDREDMNFVASIVRDEVVNELTNLCLTRTTTNRIKGSSVWKFLDDCITGHVGYRGNGATFTDYMMAENRDNMRLGRHTTRVITREMGSALKHCQRRFAAEGETPILDALSMQLQTLYVRMQLHTGSTHSYTKHLAKAKKNDDVLIDIVQSPSVRTDDCPEKKWADRVLNVEAKIFVSQFVPEQESSSAIIASSRADDAPTSTRKTRKEKNGGVEAVSNKKVIAQGYNCEKSITKWKSVDPSLKSGKLVSEGGGSRECDVIEGKRTTNDEVVNCLKDMIDIIVTKKIG</sequence>
<organism evidence="2 3">
    <name type="scientific">Globisporangium ultimum (strain ATCC 200006 / CBS 805.95 / DAOM BR144)</name>
    <name type="common">Pythium ultimum</name>
    <dbReference type="NCBI Taxonomy" id="431595"/>
    <lineage>
        <taxon>Eukaryota</taxon>
        <taxon>Sar</taxon>
        <taxon>Stramenopiles</taxon>
        <taxon>Oomycota</taxon>
        <taxon>Peronosporomycetes</taxon>
        <taxon>Pythiales</taxon>
        <taxon>Pythiaceae</taxon>
        <taxon>Globisporangium</taxon>
    </lineage>
</organism>
<name>K3WR70_GLOUD</name>